<comment type="caution">
    <text evidence="3">The sequence shown here is derived from an EMBL/GenBank/DDBJ whole genome shotgun (WGS) entry which is preliminary data.</text>
</comment>
<feature type="region of interest" description="Disordered" evidence="1">
    <location>
        <begin position="82"/>
        <end position="103"/>
    </location>
</feature>
<dbReference type="EMBL" id="BAAAPN010000015">
    <property type="protein sequence ID" value="GAA1747734.1"/>
    <property type="molecule type" value="Genomic_DNA"/>
</dbReference>
<keyword evidence="4" id="KW-1185">Reference proteome</keyword>
<keyword evidence="2" id="KW-1133">Transmembrane helix</keyword>
<evidence type="ECO:0000313" key="4">
    <source>
        <dbReference type="Proteomes" id="UP001501475"/>
    </source>
</evidence>
<organism evidence="3 4">
    <name type="scientific">Nostocoides vanveenii</name>
    <dbReference type="NCBI Taxonomy" id="330835"/>
    <lineage>
        <taxon>Bacteria</taxon>
        <taxon>Bacillati</taxon>
        <taxon>Actinomycetota</taxon>
        <taxon>Actinomycetes</taxon>
        <taxon>Micrococcales</taxon>
        <taxon>Intrasporangiaceae</taxon>
        <taxon>Nostocoides</taxon>
    </lineage>
</organism>
<accession>A0ABN2K3Q1</accession>
<gene>
    <name evidence="3" type="ORF">GCM10009810_05410</name>
</gene>
<name>A0ABN2K3Q1_9MICO</name>
<evidence type="ECO:0000256" key="1">
    <source>
        <dbReference type="SAM" id="MobiDB-lite"/>
    </source>
</evidence>
<feature type="transmembrane region" description="Helical" evidence="2">
    <location>
        <begin position="27"/>
        <end position="45"/>
    </location>
</feature>
<proteinExistence type="predicted"/>
<dbReference type="RefSeq" id="WP_344061743.1">
    <property type="nucleotide sequence ID" value="NZ_BAAAPN010000015.1"/>
</dbReference>
<dbReference type="Proteomes" id="UP001501475">
    <property type="component" value="Unassembled WGS sequence"/>
</dbReference>
<sequence>MGLSQLAAVILVLPGLRRRGLSGRAAVWALGPTILLTLVLAWAFPSPLFPTPRPATILAFIAVQLLGPGLLAHTSWRSLPREPVSGRVQGRDRAVAPCSPSSS</sequence>
<protein>
    <submittedName>
        <fullName evidence="3">Uncharacterized protein</fullName>
    </submittedName>
</protein>
<feature type="transmembrane region" description="Helical" evidence="2">
    <location>
        <begin position="57"/>
        <end position="76"/>
    </location>
</feature>
<keyword evidence="2" id="KW-0812">Transmembrane</keyword>
<evidence type="ECO:0000256" key="2">
    <source>
        <dbReference type="SAM" id="Phobius"/>
    </source>
</evidence>
<evidence type="ECO:0000313" key="3">
    <source>
        <dbReference type="EMBL" id="GAA1747734.1"/>
    </source>
</evidence>
<keyword evidence="2" id="KW-0472">Membrane</keyword>
<reference evidence="3 4" key="1">
    <citation type="journal article" date="2019" name="Int. J. Syst. Evol. Microbiol.">
        <title>The Global Catalogue of Microorganisms (GCM) 10K type strain sequencing project: providing services to taxonomists for standard genome sequencing and annotation.</title>
        <authorList>
            <consortium name="The Broad Institute Genomics Platform"/>
            <consortium name="The Broad Institute Genome Sequencing Center for Infectious Disease"/>
            <person name="Wu L."/>
            <person name="Ma J."/>
        </authorList>
    </citation>
    <scope>NUCLEOTIDE SEQUENCE [LARGE SCALE GENOMIC DNA]</scope>
    <source>
        <strain evidence="3 4">JCM 15591</strain>
    </source>
</reference>